<proteinExistence type="predicted"/>
<reference evidence="2 3" key="1">
    <citation type="journal article" name="Sci. Rep.">
        <title>Genome-scale phylogenetic analyses confirm Olpidium as the closest living zoosporic fungus to the non-flagellated, terrestrial fungi.</title>
        <authorList>
            <person name="Chang Y."/>
            <person name="Rochon D."/>
            <person name="Sekimoto S."/>
            <person name="Wang Y."/>
            <person name="Chovatia M."/>
            <person name="Sandor L."/>
            <person name="Salamov A."/>
            <person name="Grigoriev I.V."/>
            <person name="Stajich J.E."/>
            <person name="Spatafora J.W."/>
        </authorList>
    </citation>
    <scope>NUCLEOTIDE SEQUENCE [LARGE SCALE GENOMIC DNA]</scope>
    <source>
        <strain evidence="2">S191</strain>
    </source>
</reference>
<keyword evidence="3" id="KW-1185">Reference proteome</keyword>
<evidence type="ECO:0000256" key="1">
    <source>
        <dbReference type="SAM" id="MobiDB-lite"/>
    </source>
</evidence>
<dbReference type="Proteomes" id="UP000673691">
    <property type="component" value="Unassembled WGS sequence"/>
</dbReference>
<organism evidence="2 3">
    <name type="scientific">Olpidium bornovanus</name>
    <dbReference type="NCBI Taxonomy" id="278681"/>
    <lineage>
        <taxon>Eukaryota</taxon>
        <taxon>Fungi</taxon>
        <taxon>Fungi incertae sedis</taxon>
        <taxon>Olpidiomycota</taxon>
        <taxon>Olpidiomycotina</taxon>
        <taxon>Olpidiomycetes</taxon>
        <taxon>Olpidiales</taxon>
        <taxon>Olpidiaceae</taxon>
        <taxon>Olpidium</taxon>
    </lineage>
</organism>
<protein>
    <submittedName>
        <fullName evidence="2">Uncharacterized protein</fullName>
    </submittedName>
</protein>
<name>A0A8H8DIW8_9FUNG</name>
<dbReference type="EMBL" id="JAEFCI010006735">
    <property type="protein sequence ID" value="KAG5459502.1"/>
    <property type="molecule type" value="Genomic_DNA"/>
</dbReference>
<dbReference type="AlphaFoldDB" id="A0A8H8DIW8"/>
<accession>A0A8H8DIW8</accession>
<comment type="caution">
    <text evidence="2">The sequence shown here is derived from an EMBL/GenBank/DDBJ whole genome shotgun (WGS) entry which is preliminary data.</text>
</comment>
<evidence type="ECO:0000313" key="3">
    <source>
        <dbReference type="Proteomes" id="UP000673691"/>
    </source>
</evidence>
<gene>
    <name evidence="2" type="ORF">BJ554DRAFT_85</name>
</gene>
<sequence length="63" mass="6621">MESRRPGKVPAGQKTGRSRRGFSGDGVVCALAPPRAPIADEITECQVCTSGITEDMICMSSAH</sequence>
<feature type="region of interest" description="Disordered" evidence="1">
    <location>
        <begin position="1"/>
        <end position="26"/>
    </location>
</feature>
<evidence type="ECO:0000313" key="2">
    <source>
        <dbReference type="EMBL" id="KAG5459502.1"/>
    </source>
</evidence>